<evidence type="ECO:0000256" key="4">
    <source>
        <dbReference type="ARBA" id="ARBA00022753"/>
    </source>
</evidence>
<feature type="compositionally biased region" description="Low complexity" evidence="6">
    <location>
        <begin position="762"/>
        <end position="773"/>
    </location>
</feature>
<evidence type="ECO:0000256" key="3">
    <source>
        <dbReference type="ARBA" id="ARBA00022490"/>
    </source>
</evidence>
<reference evidence="8 9" key="1">
    <citation type="submission" date="2024-03" db="EMBL/GenBank/DDBJ databases">
        <authorList>
            <person name="Brejova B."/>
        </authorList>
    </citation>
    <scope>NUCLEOTIDE SEQUENCE [LARGE SCALE GENOMIC DNA]</scope>
    <source>
        <strain evidence="8 9">CBS 14171</strain>
    </source>
</reference>
<comment type="subcellular location">
    <subcellularLocation>
        <location evidence="2">Cytoplasm</location>
    </subcellularLocation>
    <subcellularLocation>
        <location evidence="1">Endosome</location>
    </subcellularLocation>
</comment>
<keyword evidence="4" id="KW-0967">Endosome</keyword>
<dbReference type="PROSITE" id="PS51180">
    <property type="entry name" value="BRO1"/>
    <property type="match status" value="1"/>
</dbReference>
<evidence type="ECO:0000313" key="8">
    <source>
        <dbReference type="EMBL" id="CAK9437823.1"/>
    </source>
</evidence>
<keyword evidence="9" id="KW-1185">Reference proteome</keyword>
<keyword evidence="3" id="KW-0963">Cytoplasm</keyword>
<dbReference type="Pfam" id="PF13949">
    <property type="entry name" value="ALIX_LYPXL_bnd"/>
    <property type="match status" value="1"/>
</dbReference>
<evidence type="ECO:0000256" key="5">
    <source>
        <dbReference type="ARBA" id="ARBA00041284"/>
    </source>
</evidence>
<dbReference type="SMART" id="SM01041">
    <property type="entry name" value="BRO1"/>
    <property type="match status" value="1"/>
</dbReference>
<dbReference type="InterPro" id="IPR038499">
    <property type="entry name" value="BRO1_sf"/>
</dbReference>
<dbReference type="Gene3D" id="1.20.140.50">
    <property type="entry name" value="alix/aip1 like domains"/>
    <property type="match status" value="1"/>
</dbReference>
<dbReference type="GeneID" id="92207397"/>
<dbReference type="Gene3D" id="1.20.120.560">
    <property type="entry name" value="alix/aip1 in complex with the ypdl late domain"/>
    <property type="match status" value="1"/>
</dbReference>
<evidence type="ECO:0000256" key="1">
    <source>
        <dbReference type="ARBA" id="ARBA00004177"/>
    </source>
</evidence>
<organism evidence="8 9">
    <name type="scientific">Lodderomyces beijingensis</name>
    <dbReference type="NCBI Taxonomy" id="1775926"/>
    <lineage>
        <taxon>Eukaryota</taxon>
        <taxon>Fungi</taxon>
        <taxon>Dikarya</taxon>
        <taxon>Ascomycota</taxon>
        <taxon>Saccharomycotina</taxon>
        <taxon>Pichiomycetes</taxon>
        <taxon>Debaryomycetaceae</taxon>
        <taxon>Candida/Lodderomyces clade</taxon>
        <taxon>Lodderomyces</taxon>
    </lineage>
</organism>
<evidence type="ECO:0000256" key="2">
    <source>
        <dbReference type="ARBA" id="ARBA00004496"/>
    </source>
</evidence>
<evidence type="ECO:0000259" key="7">
    <source>
        <dbReference type="PROSITE" id="PS51180"/>
    </source>
</evidence>
<evidence type="ECO:0000256" key="6">
    <source>
        <dbReference type="SAM" id="MobiDB-lite"/>
    </source>
</evidence>
<dbReference type="RefSeq" id="XP_066829139.1">
    <property type="nucleotide sequence ID" value="XM_066972175.1"/>
</dbReference>
<feature type="compositionally biased region" description="Low complexity" evidence="6">
    <location>
        <begin position="780"/>
        <end position="789"/>
    </location>
</feature>
<dbReference type="CDD" id="cd09242">
    <property type="entry name" value="BRO1_ScBro1_like"/>
    <property type="match status" value="1"/>
</dbReference>
<gene>
    <name evidence="8" type="ORF">LODBEIA_P22010</name>
</gene>
<dbReference type="PANTHER" id="PTHR23030">
    <property type="entry name" value="PCD6 INTERACTING PROTEIN-RELATED"/>
    <property type="match status" value="1"/>
</dbReference>
<evidence type="ECO:0000313" key="9">
    <source>
        <dbReference type="Proteomes" id="UP001497383"/>
    </source>
</evidence>
<dbReference type="PANTHER" id="PTHR23030:SF30">
    <property type="entry name" value="TYROSINE-PROTEIN PHOSPHATASE NON-RECEPTOR TYPE 23"/>
    <property type="match status" value="1"/>
</dbReference>
<dbReference type="InterPro" id="IPR025304">
    <property type="entry name" value="ALIX_V_dom"/>
</dbReference>
<name>A0ABP0ZIK3_9ASCO</name>
<dbReference type="EMBL" id="OZ022407">
    <property type="protein sequence ID" value="CAK9437823.1"/>
    <property type="molecule type" value="Genomic_DNA"/>
</dbReference>
<sequence>MKTHLLVVPSKKTEEINWIKPLNNYLLSIYGNTSAYQNDINAFDKLRQDTRGVNADNTGLRLYYKYYSQLEILDLKIQFAALNKSKKLQFVWYDAFEPDVMHEQNALPFEKANVLFNVAALLTKFASSKYNESQSSGKSGSGSVKESILMLQQASGVYEFVNENFLHAPSNDLAQSTIRFLGKLSLAQAQEVFTLNVVTNDLNQSKNSLIAKLCKATSLLFEECFDMIGSGERPSAMYEIDYEGDFLEGPDDGEGGGAEGGEPSRFVAARLDPNWVSVIQFKIQYYRSLAFYFHALHLESTKKYGEAISYLNQSKEILDNAQPNVKSYELVDNYKYQKDVVGIKLNDLNKDNDLIYHDLVRANVNIESLTPMQVAKAIPLNQIAMLKEVNETDFGNFLSNVVPINIHELSSFYSEEKSQLLRNEIDFYEVSNEEAVSFLESLKLPKALYVIKESLAQSDDEQVPVETSAKVSEISRSFGEDQQLERENATLRKNIYNLIAQLNQYENQDQAIQLKKALYEASNSDSKLASFIDKHLYQTLSKGPTSEQVLALFKAPSSHEVSLLDMDDSQEKQVGVIETFLSDLNSIRSHKKELIDNLKKKVHADDISDILIFNSRQKSNNEIKSVIFPAELQKFQPFIDKLDNLISREKLVLSDLKIEWGKLLADPQVRKIQANVSSKGVMRQESIARIDDFYKNWKSYHAGLKKGNSWYNNIHQHCLSLVNGGADQLSGSMGRMQIGSNPQAPARNYPNAPSVPSGYGVSPQHSGQQQQQQLPPPQQQPGYGFSQPPFVSRGSSQDYSRPAPQLPPKHAAAPNFNLPQPPIKSEAAPPNAQNPAWSGKKNESGSGLIYDQPSTYDPRMYDFFSK</sequence>
<feature type="region of interest" description="Disordered" evidence="6">
    <location>
        <begin position="732"/>
        <end position="866"/>
    </location>
</feature>
<dbReference type="InterPro" id="IPR004328">
    <property type="entry name" value="BRO1_dom"/>
</dbReference>
<dbReference type="Pfam" id="PF03097">
    <property type="entry name" value="BRO1"/>
    <property type="match status" value="1"/>
</dbReference>
<protein>
    <recommendedName>
        <fullName evidence="5">BRO domain-containing protein 1</fullName>
    </recommendedName>
</protein>
<dbReference type="Proteomes" id="UP001497383">
    <property type="component" value="Chromosome 3"/>
</dbReference>
<proteinExistence type="predicted"/>
<feature type="domain" description="BRO1" evidence="7">
    <location>
        <begin position="4"/>
        <end position="435"/>
    </location>
</feature>
<accession>A0ABP0ZIK3</accession>
<dbReference type="Gene3D" id="1.25.40.280">
    <property type="entry name" value="alix/aip1 like domains"/>
    <property type="match status" value="1"/>
</dbReference>